<sequence>MNDDWTAEPLVLNFEHLARSDVGLVGGKNSSLGEMVRALGPKGIPVPPGFATSSYAYWHYVDANNIRGKIDELVNEWQAGQQTLAEAGHAIRSLFLRGTWPADTAEAILSAYQDLCDKAQVDNLSVAQETYLNIQGREALLDACRRCYASLFTDRAISYRQIKEFSHASVALSIGVQQMVRSDIGGSGVMFSIDTESGFDKVVLINAAWGLGENVVQGTVNPDEYQSFKPLLSNKNLSPILSKKLGDKSIKMVYGDKCRPTRNVPTSRAEQAAYVLEDEEILQLSRWACLIEEHYGCPMDMEWARDGSSGKLFIVQARPETVQSRRDTAAFKTYKVGERGHILTTGLSIGDKAVAGRICLLNTVSDMDKFIDGSILVTEATDPDWVPVMKRAAAIITDQGGRTSHAAIVSRELGIPAVVGTGNATYVLHTGQGCHCIIMLNLANPAAAYRWWRLPVDGIGLARMEFVVSNSIQVHPMALIHFEHLKDGEAKREIGKLTAGYASKPDYFVDKLASGLATLCSAVYPKPVIIRMSDFKTNEYARLIGGAEFELKEENPMIGFRGASRYYSPRYKEGFALECRAVKRVREEIGLTNAIVMIPFCRTIKEARKVLDVMEENGLKRGENGLKVYVMCEIPSNVILASSFTEHFDGFSIGSNDLAQLTLGVDRDSGELASLFNEQDEAVKWMIARAIEVARREGCKIGLCGEAPSNHPEFAKFLVDAGIDSISVSPDSFVQVMKHVVASEQGL</sequence>
<evidence type="ECO:0000256" key="9">
    <source>
        <dbReference type="ARBA" id="ARBA00022777"/>
    </source>
</evidence>
<dbReference type="InterPro" id="IPR015813">
    <property type="entry name" value="Pyrv/PenolPyrv_kinase-like_dom"/>
</dbReference>
<comment type="pathway">
    <text evidence="3">Carbohydrate biosynthesis; gluconeogenesis.</text>
</comment>
<reference evidence="16" key="2">
    <citation type="submission" date="2025-08" db="UniProtKB">
        <authorList>
            <consortium name="EnsemblFungi"/>
        </authorList>
    </citation>
    <scope>IDENTIFICATION</scope>
    <source>
        <strain evidence="16">4287 / CBS 123668 / FGSC 9935 / NRRL 34936</strain>
    </source>
</reference>
<evidence type="ECO:0000256" key="10">
    <source>
        <dbReference type="ARBA" id="ARBA00022840"/>
    </source>
</evidence>
<dbReference type="GO" id="GO:0046872">
    <property type="term" value="F:metal ion binding"/>
    <property type="evidence" value="ECO:0007669"/>
    <property type="project" value="UniProtKB-KW"/>
</dbReference>
<keyword evidence="7" id="KW-0479">Metal-binding</keyword>
<evidence type="ECO:0000256" key="2">
    <source>
        <dbReference type="ARBA" id="ARBA00002988"/>
    </source>
</evidence>
<feature type="domain" description="Pyruvate phosphate dikinase AMP/ATP-binding" evidence="14">
    <location>
        <begin position="23"/>
        <end position="329"/>
    </location>
</feature>
<evidence type="ECO:0000256" key="1">
    <source>
        <dbReference type="ARBA" id="ARBA00001946"/>
    </source>
</evidence>
<dbReference type="InterPro" id="IPR040442">
    <property type="entry name" value="Pyrv_kinase-like_dom_sf"/>
</dbReference>
<proteinExistence type="inferred from homology"/>
<dbReference type="SUPFAM" id="SSF52009">
    <property type="entry name" value="Phosphohistidine domain"/>
    <property type="match status" value="1"/>
</dbReference>
<dbReference type="InterPro" id="IPR018274">
    <property type="entry name" value="PEP_util_AS"/>
</dbReference>
<dbReference type="InterPro" id="IPR002192">
    <property type="entry name" value="PPDK_AMP/ATP-bd"/>
</dbReference>
<comment type="similarity">
    <text evidence="4">Belongs to the PEP-utilizing enzyme family.</text>
</comment>
<evidence type="ECO:0000256" key="3">
    <source>
        <dbReference type="ARBA" id="ARBA00004742"/>
    </source>
</evidence>
<keyword evidence="9" id="KW-0418">Kinase</keyword>
<dbReference type="GO" id="GO:0008986">
    <property type="term" value="F:pyruvate, water dikinase activity"/>
    <property type="evidence" value="ECO:0007669"/>
    <property type="project" value="UniProtKB-EC"/>
</dbReference>
<evidence type="ECO:0000256" key="6">
    <source>
        <dbReference type="ARBA" id="ARBA00022679"/>
    </source>
</evidence>
<keyword evidence="8" id="KW-0547">Nucleotide-binding</keyword>
<dbReference type="InterPro" id="IPR000121">
    <property type="entry name" value="PEP_util_C"/>
</dbReference>
<evidence type="ECO:0000256" key="7">
    <source>
        <dbReference type="ARBA" id="ARBA00022723"/>
    </source>
</evidence>
<dbReference type="Pfam" id="PF01326">
    <property type="entry name" value="PPDK_N"/>
    <property type="match status" value="1"/>
</dbReference>
<dbReference type="SUPFAM" id="SSF56059">
    <property type="entry name" value="Glutathione synthetase ATP-binding domain-like"/>
    <property type="match status" value="1"/>
</dbReference>
<evidence type="ECO:0000256" key="4">
    <source>
        <dbReference type="ARBA" id="ARBA00007837"/>
    </source>
</evidence>
<evidence type="ECO:0000256" key="5">
    <source>
        <dbReference type="ARBA" id="ARBA00011996"/>
    </source>
</evidence>
<keyword evidence="6" id="KW-0808">Transferase</keyword>
<dbReference type="AlphaFoldDB" id="A0A0D2XR64"/>
<organism evidence="16 17">
    <name type="scientific">Fusarium oxysporum (strain Fo5176)</name>
    <name type="common">Fusarium vascular wilt</name>
    <dbReference type="NCBI Taxonomy" id="660025"/>
    <lineage>
        <taxon>Eukaryota</taxon>
        <taxon>Fungi</taxon>
        <taxon>Dikarya</taxon>
        <taxon>Ascomycota</taxon>
        <taxon>Pezizomycotina</taxon>
        <taxon>Sordariomycetes</taxon>
        <taxon>Hypocreomycetidae</taxon>
        <taxon>Hypocreales</taxon>
        <taxon>Nectriaceae</taxon>
        <taxon>Fusarium</taxon>
        <taxon>Fusarium oxysporum species complex</taxon>
    </lineage>
</organism>
<dbReference type="Gene3D" id="3.20.20.60">
    <property type="entry name" value="Phosphoenolpyruvate-binding domains"/>
    <property type="match status" value="1"/>
</dbReference>
<dbReference type="Proteomes" id="UP000002489">
    <property type="component" value="Unassembled WGS sequence"/>
</dbReference>
<dbReference type="InterPro" id="IPR006319">
    <property type="entry name" value="PEP_synth"/>
</dbReference>
<dbReference type="FunFam" id="3.30.470.20:FF:000017">
    <property type="entry name" value="Phosphoenolpyruvate synthase"/>
    <property type="match status" value="1"/>
</dbReference>
<name>A0A0D2XR64_FUSOF</name>
<dbReference type="GO" id="GO:0005524">
    <property type="term" value="F:ATP binding"/>
    <property type="evidence" value="ECO:0007669"/>
    <property type="project" value="UniProtKB-KW"/>
</dbReference>
<evidence type="ECO:0000256" key="11">
    <source>
        <dbReference type="ARBA" id="ARBA00022842"/>
    </source>
</evidence>
<keyword evidence="11" id="KW-0460">Magnesium</keyword>
<feature type="domain" description="PEP-utilising enzyme C-terminal" evidence="15">
    <location>
        <begin position="429"/>
        <end position="742"/>
    </location>
</feature>
<dbReference type="EnsemblFungi" id="FOXG_06466T0">
    <property type="protein sequence ID" value="FOXG_06466P0"/>
    <property type="gene ID" value="FOXG_06466"/>
</dbReference>
<dbReference type="InterPro" id="IPR023151">
    <property type="entry name" value="PEP_util_CS"/>
</dbReference>
<evidence type="ECO:0000313" key="16">
    <source>
        <dbReference type="EnsemblFungi" id="FOXG_06466P0"/>
    </source>
</evidence>
<dbReference type="PANTHER" id="PTHR43030">
    <property type="entry name" value="PHOSPHOENOLPYRUVATE SYNTHASE"/>
    <property type="match status" value="1"/>
</dbReference>
<dbReference type="Gene3D" id="3.30.470.20">
    <property type="entry name" value="ATP-grasp fold, B domain"/>
    <property type="match status" value="1"/>
</dbReference>
<dbReference type="EC" id="2.7.9.2" evidence="5"/>
<keyword evidence="10" id="KW-0067">ATP-binding</keyword>
<dbReference type="InterPro" id="IPR036637">
    <property type="entry name" value="Phosphohistidine_dom_sf"/>
</dbReference>
<comment type="cofactor">
    <cofactor evidence="1">
        <name>Mg(2+)</name>
        <dbReference type="ChEBI" id="CHEBI:18420"/>
    </cofactor>
</comment>
<dbReference type="Gene3D" id="3.50.30.10">
    <property type="entry name" value="Phosphohistidine domain"/>
    <property type="match status" value="1"/>
</dbReference>
<evidence type="ECO:0000256" key="8">
    <source>
        <dbReference type="ARBA" id="ARBA00022741"/>
    </source>
</evidence>
<dbReference type="SUPFAM" id="SSF51621">
    <property type="entry name" value="Phosphoenolpyruvate/pyruvate domain"/>
    <property type="match status" value="1"/>
</dbReference>
<evidence type="ECO:0000256" key="13">
    <source>
        <dbReference type="ARBA" id="ARBA00047700"/>
    </source>
</evidence>
<evidence type="ECO:0000259" key="15">
    <source>
        <dbReference type="Pfam" id="PF02896"/>
    </source>
</evidence>
<dbReference type="PANTHER" id="PTHR43030:SF1">
    <property type="entry name" value="PHOSPHOENOLPYRUVATE SYNTHASE"/>
    <property type="match status" value="1"/>
</dbReference>
<evidence type="ECO:0000256" key="12">
    <source>
        <dbReference type="ARBA" id="ARBA00033470"/>
    </source>
</evidence>
<accession>A0A0D2XR64</accession>
<protein>
    <recommendedName>
        <fullName evidence="5">pyruvate, water dikinase</fullName>
        <ecNumber evidence="5">2.7.9.2</ecNumber>
    </recommendedName>
    <alternativeName>
        <fullName evidence="12">Pyruvate, water dikinase</fullName>
    </alternativeName>
</protein>
<dbReference type="InterPro" id="IPR013815">
    <property type="entry name" value="ATP_grasp_subdomain_1"/>
</dbReference>
<dbReference type="GO" id="GO:0006094">
    <property type="term" value="P:gluconeogenesis"/>
    <property type="evidence" value="ECO:0007669"/>
    <property type="project" value="UniProtKB-UniPathway"/>
</dbReference>
<dbReference type="UniPathway" id="UPA00138"/>
<reference evidence="17" key="1">
    <citation type="journal article" date="2012" name="Mol. Plant Microbe Interact.">
        <title>A highly conserved effector in Fusarium oxysporum is required for full virulence on Arabidopsis.</title>
        <authorList>
            <person name="Thatcher L.F."/>
            <person name="Gardiner D.M."/>
            <person name="Kazan K."/>
            <person name="Manners J."/>
        </authorList>
    </citation>
    <scope>NUCLEOTIDE SEQUENCE [LARGE SCALE GENOMIC DNA]</scope>
    <source>
        <strain evidence="17">Fo5176</strain>
    </source>
</reference>
<dbReference type="PROSITE" id="PS00742">
    <property type="entry name" value="PEP_ENZYMES_2"/>
    <property type="match status" value="1"/>
</dbReference>
<evidence type="ECO:0000313" key="17">
    <source>
        <dbReference type="Proteomes" id="UP000002489"/>
    </source>
</evidence>
<dbReference type="Pfam" id="PF02896">
    <property type="entry name" value="PEP-utilizers_C"/>
    <property type="match status" value="1"/>
</dbReference>
<comment type="catalytic activity">
    <reaction evidence="13">
        <text>pyruvate + ATP + H2O = phosphoenolpyruvate + AMP + phosphate + 2 H(+)</text>
        <dbReference type="Rhea" id="RHEA:11364"/>
        <dbReference type="ChEBI" id="CHEBI:15361"/>
        <dbReference type="ChEBI" id="CHEBI:15377"/>
        <dbReference type="ChEBI" id="CHEBI:15378"/>
        <dbReference type="ChEBI" id="CHEBI:30616"/>
        <dbReference type="ChEBI" id="CHEBI:43474"/>
        <dbReference type="ChEBI" id="CHEBI:58702"/>
        <dbReference type="ChEBI" id="CHEBI:456215"/>
        <dbReference type="EC" id="2.7.9.2"/>
    </reaction>
</comment>
<dbReference type="PROSITE" id="PS00370">
    <property type="entry name" value="PEP_ENZYMES_PHOS_SITE"/>
    <property type="match status" value="1"/>
</dbReference>
<dbReference type="Gene3D" id="3.30.1490.20">
    <property type="entry name" value="ATP-grasp fold, A domain"/>
    <property type="match status" value="1"/>
</dbReference>
<evidence type="ECO:0000259" key="14">
    <source>
        <dbReference type="Pfam" id="PF01326"/>
    </source>
</evidence>
<comment type="function">
    <text evidence="2">Catalyzes the phosphorylation of pyruvate to phosphoenolpyruvate.</text>
</comment>
<dbReference type="PIRSF" id="PIRSF000854">
    <property type="entry name" value="PEP_synthase"/>
    <property type="match status" value="1"/>
</dbReference>